<feature type="compositionally biased region" description="Low complexity" evidence="1">
    <location>
        <begin position="343"/>
        <end position="361"/>
    </location>
</feature>
<feature type="compositionally biased region" description="Polar residues" evidence="1">
    <location>
        <begin position="362"/>
        <end position="376"/>
    </location>
</feature>
<dbReference type="Gene3D" id="3.40.50.150">
    <property type="entry name" value="Vaccinia Virus protein VP39"/>
    <property type="match status" value="1"/>
</dbReference>
<proteinExistence type="predicted"/>
<evidence type="ECO:0000313" key="2">
    <source>
        <dbReference type="EMBL" id="PSK60481.1"/>
    </source>
</evidence>
<organism evidence="2 3">
    <name type="scientific">Elsinoe australis</name>
    <dbReference type="NCBI Taxonomy" id="40998"/>
    <lineage>
        <taxon>Eukaryota</taxon>
        <taxon>Fungi</taxon>
        <taxon>Dikarya</taxon>
        <taxon>Ascomycota</taxon>
        <taxon>Pezizomycotina</taxon>
        <taxon>Dothideomycetes</taxon>
        <taxon>Dothideomycetidae</taxon>
        <taxon>Myriangiales</taxon>
        <taxon>Elsinoaceae</taxon>
        <taxon>Elsinoe</taxon>
    </lineage>
</organism>
<dbReference type="Pfam" id="PF13489">
    <property type="entry name" value="Methyltransf_23"/>
    <property type="match status" value="1"/>
</dbReference>
<dbReference type="InterPro" id="IPR029063">
    <property type="entry name" value="SAM-dependent_MTases_sf"/>
</dbReference>
<evidence type="ECO:0008006" key="4">
    <source>
        <dbReference type="Google" id="ProtNLM"/>
    </source>
</evidence>
<protein>
    <recommendedName>
        <fullName evidence="4">S-adenosyl-L-methionine-dependent methyltransferase</fullName>
    </recommendedName>
</protein>
<evidence type="ECO:0000313" key="3">
    <source>
        <dbReference type="Proteomes" id="UP000243723"/>
    </source>
</evidence>
<comment type="caution">
    <text evidence="2">The sequence shown here is derived from an EMBL/GenBank/DDBJ whole genome shotgun (WGS) entry which is preliminary data.</text>
</comment>
<evidence type="ECO:0000256" key="1">
    <source>
        <dbReference type="SAM" id="MobiDB-lite"/>
    </source>
</evidence>
<keyword evidence="3" id="KW-1185">Reference proteome</keyword>
<dbReference type="CDD" id="cd02440">
    <property type="entry name" value="AdoMet_MTases"/>
    <property type="match status" value="1"/>
</dbReference>
<dbReference type="SUPFAM" id="SSF53335">
    <property type="entry name" value="S-adenosyl-L-methionine-dependent methyltransferases"/>
    <property type="match status" value="1"/>
</dbReference>
<name>A0A2P8AJ48_9PEZI</name>
<dbReference type="PANTHER" id="PTHR43591:SF102">
    <property type="entry name" value="S-ADENOSYL-L-METHIONINE-DEPENDENT METHYLTRANSFERASE"/>
    <property type="match status" value="1"/>
</dbReference>
<dbReference type="EMBL" id="NHZQ01000003">
    <property type="protein sequence ID" value="PSK60481.1"/>
    <property type="molecule type" value="Genomic_DNA"/>
</dbReference>
<gene>
    <name evidence="2" type="ORF">B9Z65_631</name>
</gene>
<dbReference type="AlphaFoldDB" id="A0A2P8AJ48"/>
<dbReference type="OrthoDB" id="2013972at2759"/>
<accession>A0A2P8AJ48</accession>
<dbReference type="Proteomes" id="UP000243723">
    <property type="component" value="Unassembled WGS sequence"/>
</dbReference>
<sequence>MDPNTEEIDETIFNRTGEQDLEAEEFDDGDSALGSDAFSTTTSLSESVYNYRKEHGRTYHAYKDGQYVFPNDDREADRLDLQHHMFNLTYNCLHLAPLQNPKNALDIGTGTGIWAVDFADQYPDCQVLGIDLSPGQPSFIPPNLRFIIDDAEDEWVYPDTQFDYIHLRLMAGCFADPMKVVRQAYEHLAPGGYIEFQDYGLPLKCADGTLDGTHLKRWGELLCQAAANLGRPMGTDVSAHYRKWMEDIGFVDIEERHFMWPSNAWPKDPYMKELGRWNQVNILDGLEGFCLALLIRGLGWRKEEVDVFVAQVTNDIKDKRIHGYYPMPVAYGRKPFDGERRSQPSSSTTQPTSSGAQTASSEQPSETTSVPPGTAI</sequence>
<feature type="region of interest" description="Disordered" evidence="1">
    <location>
        <begin position="333"/>
        <end position="376"/>
    </location>
</feature>
<dbReference type="GO" id="GO:0008168">
    <property type="term" value="F:methyltransferase activity"/>
    <property type="evidence" value="ECO:0007669"/>
    <property type="project" value="TreeGrafter"/>
</dbReference>
<dbReference type="STRING" id="40998.A0A2P8AJ48"/>
<dbReference type="PANTHER" id="PTHR43591">
    <property type="entry name" value="METHYLTRANSFERASE"/>
    <property type="match status" value="1"/>
</dbReference>
<reference evidence="2 3" key="1">
    <citation type="submission" date="2017-05" db="EMBL/GenBank/DDBJ databases">
        <title>Draft genome sequence of Elsinoe australis.</title>
        <authorList>
            <person name="Cheng Q."/>
        </authorList>
    </citation>
    <scope>NUCLEOTIDE SEQUENCE [LARGE SCALE GENOMIC DNA]</scope>
    <source>
        <strain evidence="2 3">NL1</strain>
    </source>
</reference>